<protein>
    <recommendedName>
        <fullName evidence="3">DUF4371 domain-containing protein</fullName>
    </recommendedName>
</protein>
<name>A0ABQ9HBY7_9NEOP</name>
<organism evidence="1 2">
    <name type="scientific">Dryococelus australis</name>
    <dbReference type="NCBI Taxonomy" id="614101"/>
    <lineage>
        <taxon>Eukaryota</taxon>
        <taxon>Metazoa</taxon>
        <taxon>Ecdysozoa</taxon>
        <taxon>Arthropoda</taxon>
        <taxon>Hexapoda</taxon>
        <taxon>Insecta</taxon>
        <taxon>Pterygota</taxon>
        <taxon>Neoptera</taxon>
        <taxon>Polyneoptera</taxon>
        <taxon>Phasmatodea</taxon>
        <taxon>Verophasmatodea</taxon>
        <taxon>Anareolatae</taxon>
        <taxon>Phasmatidae</taxon>
        <taxon>Eurycanthinae</taxon>
        <taxon>Dryococelus</taxon>
    </lineage>
</organism>
<evidence type="ECO:0000313" key="2">
    <source>
        <dbReference type="Proteomes" id="UP001159363"/>
    </source>
</evidence>
<comment type="caution">
    <text evidence="1">The sequence shown here is derived from an EMBL/GenBank/DDBJ whole genome shotgun (WGS) entry which is preliminary data.</text>
</comment>
<proteinExistence type="predicted"/>
<accession>A0ABQ9HBY7</accession>
<evidence type="ECO:0008006" key="3">
    <source>
        <dbReference type="Google" id="ProtNLM"/>
    </source>
</evidence>
<dbReference type="EMBL" id="JARBHB010000006">
    <property type="protein sequence ID" value="KAJ8881808.1"/>
    <property type="molecule type" value="Genomic_DNA"/>
</dbReference>
<sequence length="205" mass="23411">MVQGKENRRRLHYIIETVILCGRQNIHLQGHRDDGKLTGEEQLANYGNFWTLLHYRSSAGDELLNTYLETASSKATYKSTQNKVVECSEEDIHNVIQSKARNAGLYIHNVGRREEDFLAIVDAYDSIHKEDAENDEQSLIGVALGHCVVELLKHLNLLQKTVLGLAQITALSWFQKKREQFKRSSKIVPKQRDALVSTIHLTILF</sequence>
<keyword evidence="2" id="KW-1185">Reference proteome</keyword>
<reference evidence="1 2" key="1">
    <citation type="submission" date="2023-02" db="EMBL/GenBank/DDBJ databases">
        <title>LHISI_Scaffold_Assembly.</title>
        <authorList>
            <person name="Stuart O.P."/>
            <person name="Cleave R."/>
            <person name="Magrath M.J.L."/>
            <person name="Mikheyev A.S."/>
        </authorList>
    </citation>
    <scope>NUCLEOTIDE SEQUENCE [LARGE SCALE GENOMIC DNA]</scope>
    <source>
        <strain evidence="1">Daus_M_001</strain>
        <tissue evidence="1">Leg muscle</tissue>
    </source>
</reference>
<gene>
    <name evidence="1" type="ORF">PR048_018294</name>
</gene>
<evidence type="ECO:0000313" key="1">
    <source>
        <dbReference type="EMBL" id="KAJ8881808.1"/>
    </source>
</evidence>
<dbReference type="Proteomes" id="UP001159363">
    <property type="component" value="Chromosome 5"/>
</dbReference>